<dbReference type="InterPro" id="IPR003890">
    <property type="entry name" value="MIF4G-like_typ-3"/>
</dbReference>
<gene>
    <name evidence="8" type="primary">cwc22</name>
    <name evidence="8" type="ORF">E2C01_010671</name>
</gene>
<comment type="caution">
    <text evidence="8">The sequence shown here is derived from an EMBL/GenBank/DDBJ whole genome shotgun (WGS) entry which is preliminary data.</text>
</comment>
<dbReference type="SUPFAM" id="SSF48371">
    <property type="entry name" value="ARM repeat"/>
    <property type="match status" value="1"/>
</dbReference>
<organism evidence="8 9">
    <name type="scientific">Portunus trituberculatus</name>
    <name type="common">Swimming crab</name>
    <name type="synonym">Neptunus trituberculatus</name>
    <dbReference type="NCBI Taxonomy" id="210409"/>
    <lineage>
        <taxon>Eukaryota</taxon>
        <taxon>Metazoa</taxon>
        <taxon>Ecdysozoa</taxon>
        <taxon>Arthropoda</taxon>
        <taxon>Crustacea</taxon>
        <taxon>Multicrustacea</taxon>
        <taxon>Malacostraca</taxon>
        <taxon>Eumalacostraca</taxon>
        <taxon>Eucarida</taxon>
        <taxon>Decapoda</taxon>
        <taxon>Pleocyemata</taxon>
        <taxon>Brachyura</taxon>
        <taxon>Eubrachyura</taxon>
        <taxon>Portunoidea</taxon>
        <taxon>Portunidae</taxon>
        <taxon>Portuninae</taxon>
        <taxon>Portunus</taxon>
    </lineage>
</organism>
<evidence type="ECO:0000256" key="3">
    <source>
        <dbReference type="ARBA" id="ARBA00022664"/>
    </source>
</evidence>
<dbReference type="GO" id="GO:0003723">
    <property type="term" value="F:RNA binding"/>
    <property type="evidence" value="ECO:0007669"/>
    <property type="project" value="InterPro"/>
</dbReference>
<dbReference type="InterPro" id="IPR016024">
    <property type="entry name" value="ARM-type_fold"/>
</dbReference>
<feature type="region of interest" description="Disordered" evidence="6">
    <location>
        <begin position="1"/>
        <end position="407"/>
    </location>
</feature>
<feature type="region of interest" description="Disordered" evidence="6">
    <location>
        <begin position="915"/>
        <end position="947"/>
    </location>
</feature>
<evidence type="ECO:0000256" key="6">
    <source>
        <dbReference type="SAM" id="MobiDB-lite"/>
    </source>
</evidence>
<feature type="compositionally biased region" description="Basic and acidic residues" evidence="6">
    <location>
        <begin position="542"/>
        <end position="594"/>
    </location>
</feature>
<reference evidence="8 9" key="1">
    <citation type="submission" date="2019-05" db="EMBL/GenBank/DDBJ databases">
        <title>Another draft genome of Portunus trituberculatus and its Hox gene families provides insights of decapod evolution.</title>
        <authorList>
            <person name="Jeong J.-H."/>
            <person name="Song I."/>
            <person name="Kim S."/>
            <person name="Choi T."/>
            <person name="Kim D."/>
            <person name="Ryu S."/>
            <person name="Kim W."/>
        </authorList>
    </citation>
    <scope>NUCLEOTIDE SEQUENCE [LARGE SCALE GENOMIC DNA]</scope>
    <source>
        <tissue evidence="8">Muscle</tissue>
    </source>
</reference>
<feature type="compositionally biased region" description="Basic and acidic residues" evidence="6">
    <location>
        <begin position="187"/>
        <end position="328"/>
    </location>
</feature>
<dbReference type="Gene3D" id="1.25.40.180">
    <property type="match status" value="1"/>
</dbReference>
<evidence type="ECO:0000313" key="8">
    <source>
        <dbReference type="EMBL" id="MPC17805.1"/>
    </source>
</evidence>
<dbReference type="InterPro" id="IPR003891">
    <property type="entry name" value="Initiation_fac_eIF4g_MI"/>
</dbReference>
<dbReference type="GO" id="GO:0071013">
    <property type="term" value="C:catalytic step 2 spliceosome"/>
    <property type="evidence" value="ECO:0007669"/>
    <property type="project" value="TreeGrafter"/>
</dbReference>
<dbReference type="PANTHER" id="PTHR18034">
    <property type="entry name" value="CELL CYCLE CONTROL PROTEIN CWF22-RELATED"/>
    <property type="match status" value="1"/>
</dbReference>
<keyword evidence="4" id="KW-0508">mRNA splicing</keyword>
<evidence type="ECO:0000256" key="5">
    <source>
        <dbReference type="ARBA" id="ARBA00023242"/>
    </source>
</evidence>
<evidence type="ECO:0000256" key="2">
    <source>
        <dbReference type="ARBA" id="ARBA00006856"/>
    </source>
</evidence>
<feature type="region of interest" description="Disordered" evidence="6">
    <location>
        <begin position="435"/>
        <end position="622"/>
    </location>
</feature>
<dbReference type="GO" id="GO:0000398">
    <property type="term" value="P:mRNA splicing, via spliceosome"/>
    <property type="evidence" value="ECO:0007669"/>
    <property type="project" value="TreeGrafter"/>
</dbReference>
<dbReference type="EMBL" id="VSRR010000622">
    <property type="protein sequence ID" value="MPC17805.1"/>
    <property type="molecule type" value="Genomic_DNA"/>
</dbReference>
<comment type="subcellular location">
    <subcellularLocation>
        <location evidence="1">Nucleus speckle</location>
    </subcellularLocation>
</comment>
<dbReference type="SMART" id="SM00543">
    <property type="entry name" value="MIF4G"/>
    <property type="match status" value="1"/>
</dbReference>
<dbReference type="SMART" id="SM00544">
    <property type="entry name" value="MA3"/>
    <property type="match status" value="1"/>
</dbReference>
<keyword evidence="9" id="KW-1185">Reference proteome</keyword>
<dbReference type="InterPro" id="IPR050781">
    <property type="entry name" value="CWC22_splicing_factor"/>
</dbReference>
<feature type="compositionally biased region" description="Basic residues" evidence="6">
    <location>
        <begin position="363"/>
        <end position="374"/>
    </location>
</feature>
<evidence type="ECO:0000313" key="9">
    <source>
        <dbReference type="Proteomes" id="UP000324222"/>
    </source>
</evidence>
<feature type="compositionally biased region" description="Basic and acidic residues" evidence="6">
    <location>
        <begin position="120"/>
        <end position="148"/>
    </location>
</feature>
<comment type="similarity">
    <text evidence="2">Belongs to the CWC22 family.</text>
</comment>
<name>A0A5B7D9H0_PORTR</name>
<evidence type="ECO:0000256" key="4">
    <source>
        <dbReference type="ARBA" id="ARBA00023187"/>
    </source>
</evidence>
<feature type="compositionally biased region" description="Acidic residues" evidence="6">
    <location>
        <begin position="915"/>
        <end position="938"/>
    </location>
</feature>
<dbReference type="AlphaFoldDB" id="A0A5B7D9H0"/>
<evidence type="ECO:0000256" key="1">
    <source>
        <dbReference type="ARBA" id="ARBA00004324"/>
    </source>
</evidence>
<dbReference type="FunFam" id="1.25.40.180:FF:000004">
    <property type="entry name" value="pre-mRNA-splicing factor CWC22 homolog"/>
    <property type="match status" value="1"/>
</dbReference>
<dbReference type="Pfam" id="PF02847">
    <property type="entry name" value="MA3"/>
    <property type="match status" value="1"/>
</dbReference>
<evidence type="ECO:0000259" key="7">
    <source>
        <dbReference type="PROSITE" id="PS51366"/>
    </source>
</evidence>
<dbReference type="PANTHER" id="PTHR18034:SF3">
    <property type="entry name" value="PRE-MRNA-SPLICING FACTOR CWC22 HOMOLOG"/>
    <property type="match status" value="1"/>
</dbReference>
<feature type="compositionally biased region" description="Basic and acidic residues" evidence="6">
    <location>
        <begin position="155"/>
        <end position="172"/>
    </location>
</feature>
<feature type="compositionally biased region" description="Basic residues" evidence="6">
    <location>
        <begin position="67"/>
        <end position="77"/>
    </location>
</feature>
<feature type="compositionally biased region" description="Polar residues" evidence="6">
    <location>
        <begin position="513"/>
        <end position="529"/>
    </location>
</feature>
<protein>
    <submittedName>
        <fullName evidence="8">Pre-mRNA-splicing factor CWC22</fullName>
    </submittedName>
</protein>
<accession>A0A5B7D9H0</accession>
<feature type="compositionally biased region" description="Basic and acidic residues" evidence="6">
    <location>
        <begin position="22"/>
        <end position="37"/>
    </location>
</feature>
<feature type="compositionally biased region" description="Basic residues" evidence="6">
    <location>
        <begin position="38"/>
        <end position="53"/>
    </location>
</feature>
<proteinExistence type="inferred from homology"/>
<feature type="domain" description="MI" evidence="7">
    <location>
        <begin position="955"/>
        <end position="1071"/>
    </location>
</feature>
<feature type="compositionally biased region" description="Basic and acidic residues" evidence="6">
    <location>
        <begin position="335"/>
        <end position="362"/>
    </location>
</feature>
<keyword evidence="3" id="KW-0507">mRNA processing</keyword>
<feature type="compositionally biased region" description="Basic and acidic residues" evidence="6">
    <location>
        <begin position="78"/>
        <end position="113"/>
    </location>
</feature>
<dbReference type="GO" id="GO:0016607">
    <property type="term" value="C:nuclear speck"/>
    <property type="evidence" value="ECO:0007669"/>
    <property type="project" value="UniProtKB-SubCell"/>
</dbReference>
<keyword evidence="5" id="KW-0539">Nucleus</keyword>
<sequence length="1178" mass="136508">MFRDSEELECWMGSRSRTRSPASDRDRSHGRHRERERSSRHHHKSRHHKSSKGRSRDRSRERSVSRDRHRRERSKSRNRSDQHHSREDRHSRKREKDSGSRHRDHSSSEDDYRSKRKSHKERETTKRSRKTSENASARDHSSSEDEYKSRRKSHKERDSDKRSRKTSERASDDESLEKNNTSTGKQRPSETPDVSRKDDEHAKVIKDTKDLKDKTHTSKHDRKSEEKDVRENRTPQKEKPPKESAEKEHKRKDTAEKELKGKDAAEKSEKPTESKSSKSEESKEIRSEKKKREESLEKQTEGSESKERPEKTSEKKVEEKVPESKKKDEDEEEEEKKKSDSEKQEKHEKKSSKRKSEAEEQKKKHKKQKHKKHSSSSESEEESGEDSTEKKTQYDSDETTEQELLRKKRQLEEQLQIEEEIQQRTKAIEKEREAIRAKKLKSTINSEVIKPAEKEKSPNSRSRSRSPEKSEECKQTRDERSSRGDKRSRNYSSDEGEEPQIGARYWGGDATKETSQAQKSKAFKTSDTYWNKYADKLGIQIEDPRNSDADYDRKKDRDRREDKRRDSSSDRPSRSEESSRKDGKRKGEGNEKNNVESSGKGPDPPAAPLIKKPVMDPLTTRTGGAYIPPARLKMMQAQITDKSSEVFQRLAWEALKKSINGLVNKVNVSNIGIIVRELLKENIVRGRGVLCRALMQAQAFSQTFTHVYAALVAIINTKFPQIGELLLKRLVIQLRRGVKKNDKNVCMSCCRFIAHLVNQQVAHEVVALEILTFLLERAKDFTTESEVAEKSRNDSCELAILFITECGEKLNEVSPRGMKIILETFRHILHEGKLETRVSYMLDVLFTVVKDEFKDHPAVAEELDLVEENEQFTHIVELDGKLDSQDILNVFKADSEYEANEEKYKEICGGILGEESGESEAESGSDSDDEASDEEDEEKKETETIIDQTETNMVAFRRTVYLTIQSSLDVDECAHKLLKGEIKPGWESELCNMILDCCAQQRTYAKFYGLLAQRFCMINKVYQEPFQQIFKDAYDTCHRLETEKLRNVTRLFAHLLFSDAISWEVLSHIHLNEDETASSSRVFIKILFQELAEFMGLAKLNERLRDPTLAHAFEGLLPRDNPRNTRFAINFFTSCGLGGLTDDLREFLRTQTLLFCESSTQIVVCEESEHSDSSVERF</sequence>
<feature type="compositionally biased region" description="Basic and acidic residues" evidence="6">
    <location>
        <begin position="465"/>
        <end position="488"/>
    </location>
</feature>
<dbReference type="OrthoDB" id="1924287at2759"/>
<dbReference type="Proteomes" id="UP000324222">
    <property type="component" value="Unassembled WGS sequence"/>
</dbReference>
<feature type="compositionally biased region" description="Basic and acidic residues" evidence="6">
    <location>
        <begin position="54"/>
        <end position="66"/>
    </location>
</feature>
<dbReference type="PROSITE" id="PS51366">
    <property type="entry name" value="MI"/>
    <property type="match status" value="1"/>
</dbReference>